<comment type="subcellular location">
    <subcellularLocation>
        <location evidence="1">Membrane</location>
        <topology evidence="1">Multi-pass membrane protein</topology>
    </subcellularLocation>
</comment>
<evidence type="ECO:0000313" key="10">
    <source>
        <dbReference type="Proteomes" id="UP001217089"/>
    </source>
</evidence>
<dbReference type="PROSITE" id="PS50267">
    <property type="entry name" value="NA_NEUROTRAN_SYMP_3"/>
    <property type="match status" value="1"/>
</dbReference>
<evidence type="ECO:0000256" key="1">
    <source>
        <dbReference type="ARBA" id="ARBA00004141"/>
    </source>
</evidence>
<evidence type="ECO:0000256" key="4">
    <source>
        <dbReference type="ARBA" id="ARBA00022692"/>
    </source>
</evidence>
<sequence>MLIYNLFEVVLYLYTMSISIFYMFGSMAAIPPWQTCGYQLAVNESGYQAFNETCYIVTNQLQRCSVKPFGSTCLPSSSVPNDLSTYQHYSENIAAEHTDYSDIGHLGSIRWKLALCCLVGVIVVFLTLIKGVRSLGKVACVSVLVVSVSLLVFLVRGLTLEGHSDGLRYISPSFEQLQYIHMWLSGVTLALYNIGVGLDVIILVILQVVIGLLTTTVILCFLGYYMQKFLDRWMDISNHSGPSLMYFTFPTIFAVLPAGRFWSIMFYVMLIFMHIIPIAVRVETIKTATFDLLENVRKYSANGLALMKEVDVSMANVMTLLSLLQMYILGYIYVTPILLQVVVFVNMVDFYSESNLPILIILTLMLPIPLFVVIKFAFAKGSVIDRWHKIFSPTKEFGPRNIAHREAVQHYRVNFVTTPWISERRNGSEELQAIG</sequence>
<dbReference type="SUPFAM" id="SSF161070">
    <property type="entry name" value="SNF-like"/>
    <property type="match status" value="1"/>
</dbReference>
<name>A0ABQ9FMI1_TEGGR</name>
<feature type="transmembrane region" description="Helical" evidence="8">
    <location>
        <begin position="135"/>
        <end position="155"/>
    </location>
</feature>
<dbReference type="PANTHER" id="PTHR11616:SF321">
    <property type="entry name" value="SODIUM-DEPENDENT NUTRIENT AMINO ACID TRANSPORTER 1-RELATED"/>
    <property type="match status" value="1"/>
</dbReference>
<evidence type="ECO:0000256" key="3">
    <source>
        <dbReference type="ARBA" id="ARBA00022448"/>
    </source>
</evidence>
<evidence type="ECO:0000256" key="2">
    <source>
        <dbReference type="ARBA" id="ARBA00006459"/>
    </source>
</evidence>
<reference evidence="9 10" key="1">
    <citation type="submission" date="2022-12" db="EMBL/GenBank/DDBJ databases">
        <title>Chromosome-level genome of Tegillarca granosa.</title>
        <authorList>
            <person name="Kim J."/>
        </authorList>
    </citation>
    <scope>NUCLEOTIDE SEQUENCE [LARGE SCALE GENOMIC DNA]</scope>
    <source>
        <strain evidence="9">Teg-2019</strain>
        <tissue evidence="9">Adductor muscle</tissue>
    </source>
</reference>
<dbReference type="EMBL" id="JARBDR010000246">
    <property type="protein sequence ID" value="KAJ8317381.1"/>
    <property type="molecule type" value="Genomic_DNA"/>
</dbReference>
<dbReference type="InterPro" id="IPR037272">
    <property type="entry name" value="SNS_sf"/>
</dbReference>
<accession>A0ABQ9FMI1</accession>
<keyword evidence="6 8" id="KW-0472">Membrane</keyword>
<feature type="transmembrane region" description="Helical" evidence="8">
    <location>
        <begin position="317"/>
        <end position="344"/>
    </location>
</feature>
<feature type="transmembrane region" description="Helical" evidence="8">
    <location>
        <begin position="261"/>
        <end position="280"/>
    </location>
</feature>
<keyword evidence="5 8" id="KW-1133">Transmembrane helix</keyword>
<comment type="similarity">
    <text evidence="2">Belongs to the sodium:neurotransmitter symporter (SNF) (TC 2.A.22) family.</text>
</comment>
<keyword evidence="10" id="KW-1185">Reference proteome</keyword>
<gene>
    <name evidence="9" type="ORF">KUTeg_005285</name>
</gene>
<feature type="transmembrane region" description="Helical" evidence="8">
    <location>
        <begin position="111"/>
        <end position="129"/>
    </location>
</feature>
<feature type="transmembrane region" description="Helical" evidence="8">
    <location>
        <begin position="176"/>
        <end position="194"/>
    </location>
</feature>
<evidence type="ECO:0000313" key="9">
    <source>
        <dbReference type="EMBL" id="KAJ8317381.1"/>
    </source>
</evidence>
<evidence type="ECO:0000256" key="7">
    <source>
        <dbReference type="ARBA" id="ARBA00023180"/>
    </source>
</evidence>
<evidence type="ECO:0000256" key="8">
    <source>
        <dbReference type="SAM" id="Phobius"/>
    </source>
</evidence>
<proteinExistence type="inferred from homology"/>
<comment type="caution">
    <text evidence="9">The sequence shown here is derived from an EMBL/GenBank/DDBJ whole genome shotgun (WGS) entry which is preliminary data.</text>
</comment>
<keyword evidence="3" id="KW-0813">Transport</keyword>
<dbReference type="Pfam" id="PF00209">
    <property type="entry name" value="SNF"/>
    <property type="match status" value="1"/>
</dbReference>
<dbReference type="Proteomes" id="UP001217089">
    <property type="component" value="Unassembled WGS sequence"/>
</dbReference>
<dbReference type="PANTHER" id="PTHR11616">
    <property type="entry name" value="SODIUM/CHLORIDE DEPENDENT TRANSPORTER"/>
    <property type="match status" value="1"/>
</dbReference>
<feature type="transmembrane region" description="Helical" evidence="8">
    <location>
        <begin position="6"/>
        <end position="24"/>
    </location>
</feature>
<keyword evidence="7" id="KW-0325">Glycoprotein</keyword>
<protein>
    <submittedName>
        <fullName evidence="9">Uncharacterized protein</fullName>
    </submittedName>
</protein>
<evidence type="ECO:0000256" key="6">
    <source>
        <dbReference type="ARBA" id="ARBA00023136"/>
    </source>
</evidence>
<keyword evidence="4 8" id="KW-0812">Transmembrane</keyword>
<dbReference type="InterPro" id="IPR000175">
    <property type="entry name" value="Na/ntran_symport"/>
</dbReference>
<organism evidence="9 10">
    <name type="scientific">Tegillarca granosa</name>
    <name type="common">Malaysian cockle</name>
    <name type="synonym">Anadara granosa</name>
    <dbReference type="NCBI Taxonomy" id="220873"/>
    <lineage>
        <taxon>Eukaryota</taxon>
        <taxon>Metazoa</taxon>
        <taxon>Spiralia</taxon>
        <taxon>Lophotrochozoa</taxon>
        <taxon>Mollusca</taxon>
        <taxon>Bivalvia</taxon>
        <taxon>Autobranchia</taxon>
        <taxon>Pteriomorphia</taxon>
        <taxon>Arcoida</taxon>
        <taxon>Arcoidea</taxon>
        <taxon>Arcidae</taxon>
        <taxon>Tegillarca</taxon>
    </lineage>
</organism>
<feature type="transmembrane region" description="Helical" evidence="8">
    <location>
        <begin position="356"/>
        <end position="378"/>
    </location>
</feature>
<feature type="transmembrane region" description="Helical" evidence="8">
    <location>
        <begin position="200"/>
        <end position="224"/>
    </location>
</feature>
<evidence type="ECO:0000256" key="5">
    <source>
        <dbReference type="ARBA" id="ARBA00022989"/>
    </source>
</evidence>